<keyword evidence="3" id="KW-0472">Membrane</keyword>
<dbReference type="Gene3D" id="3.40.190.10">
    <property type="entry name" value="Periplasmic binding protein-like II"/>
    <property type="match status" value="2"/>
</dbReference>
<proteinExistence type="predicted"/>
<accession>A0A1M5Y0H9</accession>
<dbReference type="STRING" id="1121316.SAMN02745207_04087"/>
<sequence>MNKKVLSLVLATSILSSILLGGCGTKNATSNQSKDGEQEKQLEGSLISEEPVQLTIFGLYNNLTFDSEWPVFKEAAKNTNVSLKGILSKSSSDEATAYNLMIASGDMPDIVSYKSVSDLEKLGRDGGLIVLNDLIDEYAPNLKAYMEKNPKFKKEALALDGNIYAIPKYFDVEPAEGYFIRKDWLDKLGLEVPQTIEELYTVLKAFKEKDPNGNGKADEVPYFDRVQAGNIFDFFYLWDSSNDFIPRDGKINYGPLEPEFKVAIENLRKWYDEGLIDAEIFTRGLGSRDTLLADNVGGFTHDWFGSTASYNEKLPDTIPGFEFIPMAPPENLNGERKEYTIRPKSGGGWGITSSCKDPVTAIKYFDYWFSEEGDTLINFGVEGIDYELVDGKPVYTDHVMKSDKTPLDVLRSDGVQYRIGTVQNFEYEKGWSNPIAIKGMEMYSENDYIIREPLAGGALTLKYDDEDEKEYKKISSNVKAYTNEMIQKWILGSSNIEDDYDGFVKRLKELDIDKATEINQKAYDKYMK</sequence>
<evidence type="ECO:0000256" key="5">
    <source>
        <dbReference type="ARBA" id="ARBA00023288"/>
    </source>
</evidence>
<evidence type="ECO:0000313" key="8">
    <source>
        <dbReference type="Proteomes" id="UP000184447"/>
    </source>
</evidence>
<name>A0A1M5Y0H9_9CLOT</name>
<dbReference type="Proteomes" id="UP000184447">
    <property type="component" value="Unassembled WGS sequence"/>
</dbReference>
<evidence type="ECO:0000256" key="6">
    <source>
        <dbReference type="SAM" id="SignalP"/>
    </source>
</evidence>
<dbReference type="PANTHER" id="PTHR43649:SF33">
    <property type="entry name" value="POLYGALACTURONAN_RHAMNOGALACTURONAN-BINDING PROTEIN YTCQ"/>
    <property type="match status" value="1"/>
</dbReference>
<evidence type="ECO:0000256" key="3">
    <source>
        <dbReference type="ARBA" id="ARBA00023136"/>
    </source>
</evidence>
<dbReference type="EMBL" id="FQXM01000045">
    <property type="protein sequence ID" value="SHI05476.1"/>
    <property type="molecule type" value="Genomic_DNA"/>
</dbReference>
<keyword evidence="4" id="KW-0564">Palmitate</keyword>
<organism evidence="7 8">
    <name type="scientific">Clostridium grantii DSM 8605</name>
    <dbReference type="NCBI Taxonomy" id="1121316"/>
    <lineage>
        <taxon>Bacteria</taxon>
        <taxon>Bacillati</taxon>
        <taxon>Bacillota</taxon>
        <taxon>Clostridia</taxon>
        <taxon>Eubacteriales</taxon>
        <taxon>Clostridiaceae</taxon>
        <taxon>Clostridium</taxon>
    </lineage>
</organism>
<dbReference type="SUPFAM" id="SSF53850">
    <property type="entry name" value="Periplasmic binding protein-like II"/>
    <property type="match status" value="1"/>
</dbReference>
<dbReference type="RefSeq" id="WP_073340882.1">
    <property type="nucleotide sequence ID" value="NZ_FQXM01000045.1"/>
</dbReference>
<keyword evidence="1" id="KW-1003">Cell membrane</keyword>
<evidence type="ECO:0000256" key="2">
    <source>
        <dbReference type="ARBA" id="ARBA00022729"/>
    </source>
</evidence>
<dbReference type="PANTHER" id="PTHR43649">
    <property type="entry name" value="ARABINOSE-BINDING PROTEIN-RELATED"/>
    <property type="match status" value="1"/>
</dbReference>
<keyword evidence="2 6" id="KW-0732">Signal</keyword>
<gene>
    <name evidence="7" type="ORF">SAMN02745207_04087</name>
</gene>
<evidence type="ECO:0000256" key="4">
    <source>
        <dbReference type="ARBA" id="ARBA00023139"/>
    </source>
</evidence>
<protein>
    <submittedName>
        <fullName evidence="7">Putative aldouronate transport system substrate-binding protein</fullName>
    </submittedName>
</protein>
<dbReference type="Pfam" id="PF01547">
    <property type="entry name" value="SBP_bac_1"/>
    <property type="match status" value="1"/>
</dbReference>
<keyword evidence="8" id="KW-1185">Reference proteome</keyword>
<dbReference type="InterPro" id="IPR050490">
    <property type="entry name" value="Bact_solute-bd_prot1"/>
</dbReference>
<feature type="chain" id="PRO_5038730150" evidence="6">
    <location>
        <begin position="22"/>
        <end position="528"/>
    </location>
</feature>
<dbReference type="OrthoDB" id="2650856at2"/>
<dbReference type="AlphaFoldDB" id="A0A1M5Y0H9"/>
<dbReference type="PROSITE" id="PS51257">
    <property type="entry name" value="PROKAR_LIPOPROTEIN"/>
    <property type="match status" value="1"/>
</dbReference>
<keyword evidence="5" id="KW-0449">Lipoprotein</keyword>
<feature type="signal peptide" evidence="6">
    <location>
        <begin position="1"/>
        <end position="21"/>
    </location>
</feature>
<evidence type="ECO:0000313" key="7">
    <source>
        <dbReference type="EMBL" id="SHI05476.1"/>
    </source>
</evidence>
<reference evidence="7 8" key="1">
    <citation type="submission" date="2016-11" db="EMBL/GenBank/DDBJ databases">
        <authorList>
            <person name="Jaros S."/>
            <person name="Januszkiewicz K."/>
            <person name="Wedrychowicz H."/>
        </authorList>
    </citation>
    <scope>NUCLEOTIDE SEQUENCE [LARGE SCALE GENOMIC DNA]</scope>
    <source>
        <strain evidence="7 8">DSM 8605</strain>
    </source>
</reference>
<evidence type="ECO:0000256" key="1">
    <source>
        <dbReference type="ARBA" id="ARBA00022475"/>
    </source>
</evidence>
<dbReference type="InterPro" id="IPR006059">
    <property type="entry name" value="SBP"/>
</dbReference>